<reference evidence="2 3" key="1">
    <citation type="submission" date="2019-05" db="EMBL/GenBank/DDBJ databases">
        <title>Another draft genome of Portunus trituberculatus and its Hox gene families provides insights of decapod evolution.</title>
        <authorList>
            <person name="Jeong J.-H."/>
            <person name="Song I."/>
            <person name="Kim S."/>
            <person name="Choi T."/>
            <person name="Kim D."/>
            <person name="Ryu S."/>
            <person name="Kim W."/>
        </authorList>
    </citation>
    <scope>NUCLEOTIDE SEQUENCE [LARGE SCALE GENOMIC DNA]</scope>
    <source>
        <tissue evidence="2">Muscle</tissue>
    </source>
</reference>
<feature type="region of interest" description="Disordered" evidence="1">
    <location>
        <begin position="33"/>
        <end position="62"/>
    </location>
</feature>
<keyword evidence="3" id="KW-1185">Reference proteome</keyword>
<proteinExistence type="predicted"/>
<accession>A0A5B7JYY2</accession>
<gene>
    <name evidence="2" type="ORF">E2C01_093521</name>
</gene>
<evidence type="ECO:0000313" key="3">
    <source>
        <dbReference type="Proteomes" id="UP000324222"/>
    </source>
</evidence>
<protein>
    <submittedName>
        <fullName evidence="2">Uncharacterized protein</fullName>
    </submittedName>
</protein>
<comment type="caution">
    <text evidence="2">The sequence shown here is derived from an EMBL/GenBank/DDBJ whole genome shotgun (WGS) entry which is preliminary data.</text>
</comment>
<name>A0A5B7JYY2_PORTR</name>
<sequence>MFGGWNRLVILTNSSVVRLLNFRWMGSQGVIWEEEEEEEEEEESGDDNKNEIKTQELMYWKK</sequence>
<dbReference type="AlphaFoldDB" id="A0A5B7JYY2"/>
<evidence type="ECO:0000256" key="1">
    <source>
        <dbReference type="SAM" id="MobiDB-lite"/>
    </source>
</evidence>
<organism evidence="2 3">
    <name type="scientific">Portunus trituberculatus</name>
    <name type="common">Swimming crab</name>
    <name type="synonym">Neptunus trituberculatus</name>
    <dbReference type="NCBI Taxonomy" id="210409"/>
    <lineage>
        <taxon>Eukaryota</taxon>
        <taxon>Metazoa</taxon>
        <taxon>Ecdysozoa</taxon>
        <taxon>Arthropoda</taxon>
        <taxon>Crustacea</taxon>
        <taxon>Multicrustacea</taxon>
        <taxon>Malacostraca</taxon>
        <taxon>Eumalacostraca</taxon>
        <taxon>Eucarida</taxon>
        <taxon>Decapoda</taxon>
        <taxon>Pleocyemata</taxon>
        <taxon>Brachyura</taxon>
        <taxon>Eubrachyura</taxon>
        <taxon>Portunoidea</taxon>
        <taxon>Portunidae</taxon>
        <taxon>Portuninae</taxon>
        <taxon>Portunus</taxon>
    </lineage>
</organism>
<dbReference type="Proteomes" id="UP000324222">
    <property type="component" value="Unassembled WGS sequence"/>
</dbReference>
<dbReference type="EMBL" id="VSRR010112908">
    <property type="protein sequence ID" value="MPC98168.1"/>
    <property type="molecule type" value="Genomic_DNA"/>
</dbReference>
<feature type="compositionally biased region" description="Acidic residues" evidence="1">
    <location>
        <begin position="33"/>
        <end position="45"/>
    </location>
</feature>
<evidence type="ECO:0000313" key="2">
    <source>
        <dbReference type="EMBL" id="MPC98168.1"/>
    </source>
</evidence>